<dbReference type="SMART" id="SM00530">
    <property type="entry name" value="HTH_XRE"/>
    <property type="match status" value="1"/>
</dbReference>
<proteinExistence type="predicted"/>
<gene>
    <name evidence="2" type="ORF">C1I95_28950</name>
</gene>
<dbReference type="Pfam" id="PF19054">
    <property type="entry name" value="DUF5753"/>
    <property type="match status" value="1"/>
</dbReference>
<dbReference type="SUPFAM" id="SSF47413">
    <property type="entry name" value="lambda repressor-like DNA-binding domains"/>
    <property type="match status" value="1"/>
</dbReference>
<dbReference type="InterPro" id="IPR043917">
    <property type="entry name" value="DUF5753"/>
</dbReference>
<dbReference type="InterPro" id="IPR001387">
    <property type="entry name" value="Cro/C1-type_HTH"/>
</dbReference>
<sequence length="302" mass="34199">MVHMLLQGEVGRMVQDIDPAVQRRRLRVRLRQARDAKRLTQKDAAQALGWGPAKIIRIETGQVGISDTDLKALLQLYGITDPDQVTTYVEMARQSRKQHWNIYRDILNQDFLIYLGFEGSASMLRQSEALILPGLLQTEEYARAVIHAFNPPDTSPQLMERQLEVRIKRQEILDRADPPTLTFVLDEAVIRRAVGAADGSPKVMQRQLAHLNDLGSRDNVHLRVVRFDRGAHTGLMGPFVILTFPDPGDDELLFLENGPHSLATRDDANVISFYAQQFLELEKIALSETDTAQLIEQVRAEM</sequence>
<organism evidence="2 3">
    <name type="scientific">Micromonospora craterilacus</name>
    <dbReference type="NCBI Taxonomy" id="1655439"/>
    <lineage>
        <taxon>Bacteria</taxon>
        <taxon>Bacillati</taxon>
        <taxon>Actinomycetota</taxon>
        <taxon>Actinomycetes</taxon>
        <taxon>Micromonosporales</taxon>
        <taxon>Micromonosporaceae</taxon>
        <taxon>Micromonospora</taxon>
    </lineage>
</organism>
<evidence type="ECO:0000313" key="3">
    <source>
        <dbReference type="Proteomes" id="UP000248924"/>
    </source>
</evidence>
<dbReference type="EMBL" id="POTY01000267">
    <property type="protein sequence ID" value="PZG09533.1"/>
    <property type="molecule type" value="Genomic_DNA"/>
</dbReference>
<evidence type="ECO:0000313" key="2">
    <source>
        <dbReference type="EMBL" id="PZG09533.1"/>
    </source>
</evidence>
<name>A0A2W2DF85_9ACTN</name>
<keyword evidence="3" id="KW-1185">Reference proteome</keyword>
<dbReference type="CDD" id="cd00093">
    <property type="entry name" value="HTH_XRE"/>
    <property type="match status" value="1"/>
</dbReference>
<dbReference type="AlphaFoldDB" id="A0A2W2DF85"/>
<comment type="caution">
    <text evidence="2">The sequence shown here is derived from an EMBL/GenBank/DDBJ whole genome shotgun (WGS) entry which is preliminary data.</text>
</comment>
<evidence type="ECO:0000259" key="1">
    <source>
        <dbReference type="PROSITE" id="PS50943"/>
    </source>
</evidence>
<reference evidence="2 3" key="1">
    <citation type="submission" date="2018-01" db="EMBL/GenBank/DDBJ databases">
        <title>Draft genome sequence of Jishengella sp. NA12.</title>
        <authorList>
            <person name="Sahin N."/>
            <person name="Ay H."/>
            <person name="Saygin H."/>
        </authorList>
    </citation>
    <scope>NUCLEOTIDE SEQUENCE [LARGE SCALE GENOMIC DNA]</scope>
    <source>
        <strain evidence="2 3">NA12</strain>
    </source>
</reference>
<dbReference type="PROSITE" id="PS50943">
    <property type="entry name" value="HTH_CROC1"/>
    <property type="match status" value="1"/>
</dbReference>
<protein>
    <submittedName>
        <fullName evidence="2">XRE family transcriptional regulator</fullName>
    </submittedName>
</protein>
<dbReference type="Gene3D" id="1.10.260.40">
    <property type="entry name" value="lambda repressor-like DNA-binding domains"/>
    <property type="match status" value="1"/>
</dbReference>
<dbReference type="Proteomes" id="UP000248924">
    <property type="component" value="Unassembled WGS sequence"/>
</dbReference>
<dbReference type="Pfam" id="PF13560">
    <property type="entry name" value="HTH_31"/>
    <property type="match status" value="1"/>
</dbReference>
<dbReference type="InterPro" id="IPR010982">
    <property type="entry name" value="Lambda_DNA-bd_dom_sf"/>
</dbReference>
<accession>A0A2W2DF85</accession>
<feature type="domain" description="HTH cro/C1-type" evidence="1">
    <location>
        <begin position="30"/>
        <end position="85"/>
    </location>
</feature>
<dbReference type="GO" id="GO:0003677">
    <property type="term" value="F:DNA binding"/>
    <property type="evidence" value="ECO:0007669"/>
    <property type="project" value="InterPro"/>
</dbReference>